<evidence type="ECO:0000256" key="7">
    <source>
        <dbReference type="ARBA" id="ARBA00023170"/>
    </source>
</evidence>
<dbReference type="PRINTS" id="PR00237">
    <property type="entry name" value="GPCRRHODOPSN"/>
</dbReference>
<dbReference type="PANTHER" id="PTHR45695">
    <property type="entry name" value="LEUCOKININ RECEPTOR-RELATED"/>
    <property type="match status" value="1"/>
</dbReference>
<dbReference type="PROSITE" id="PS50262">
    <property type="entry name" value="G_PROTEIN_RECEP_F1_2"/>
    <property type="match status" value="1"/>
</dbReference>
<dbReference type="InterPro" id="IPR000276">
    <property type="entry name" value="GPCR_Rhodpsn"/>
</dbReference>
<comment type="similarity">
    <text evidence="2">Belongs to the G-protein coupled receptor 1 family.</text>
</comment>
<feature type="compositionally biased region" description="Polar residues" evidence="9">
    <location>
        <begin position="240"/>
        <end position="250"/>
    </location>
</feature>
<evidence type="ECO:0000256" key="3">
    <source>
        <dbReference type="ARBA" id="ARBA00022692"/>
    </source>
</evidence>
<dbReference type="Gene3D" id="1.20.1070.10">
    <property type="entry name" value="Rhodopsin 7-helix transmembrane proteins"/>
    <property type="match status" value="1"/>
</dbReference>
<name>A0A9Q0RPR3_BLOTA</name>
<dbReference type="OMA" id="CFMSKSF"/>
<feature type="compositionally biased region" description="Basic residues" evidence="9">
    <location>
        <begin position="426"/>
        <end position="438"/>
    </location>
</feature>
<dbReference type="GO" id="GO:0004930">
    <property type="term" value="F:G protein-coupled receptor activity"/>
    <property type="evidence" value="ECO:0007669"/>
    <property type="project" value="UniProtKB-KW"/>
</dbReference>
<feature type="transmembrane region" description="Helical" evidence="10">
    <location>
        <begin position="12"/>
        <end position="33"/>
    </location>
</feature>
<feature type="region of interest" description="Disordered" evidence="9">
    <location>
        <begin position="153"/>
        <end position="250"/>
    </location>
</feature>
<sequence length="454" mass="52115">GRWIFHPILCPIAQFVQLMSVLVSTYTLTFIGIERYFATLHPLSSTNTWLRSHYNLVLLIGWILGSLLASISIQNVRVIEFVYRNETYNDCRHWVGMSDHDTKIYVSASFVVTFVLPMTFLTISYGAIGRRLLRAQQHWCSFKQTVPFSLHSTSRTQSSCNSNGSNSQNNGGQQQQQQQQPNQSQLQPPQNGNKLEMNPLTEANNNNNTKNSSNFARNKTSRQSIRTAVKVVASDSSSKNGQSSRSTNKPVKLFTSDQQHSADNGTLPPDGASGKVLIRFDRRNTEFLNKMRVFRLLVAVLVLFIICWLPIKIFMLVLAFKPSIVNIDNMHSYYVYYVTYFTCHLLSMSNSFANPVLYCFMSKSFRADLIDLIVCICTKFELNPKYGSIQRGHNNNHHHQHNRHQTPTPQQCHHNHFHYNSVRQHDNHKHNKIHHKNHNDRSVDNDHNSKLASI</sequence>
<feature type="compositionally biased region" description="Basic residues" evidence="9">
    <location>
        <begin position="394"/>
        <end position="404"/>
    </location>
</feature>
<evidence type="ECO:0000256" key="8">
    <source>
        <dbReference type="ARBA" id="ARBA00023224"/>
    </source>
</evidence>
<proteinExistence type="inferred from homology"/>
<feature type="region of interest" description="Disordered" evidence="9">
    <location>
        <begin position="426"/>
        <end position="454"/>
    </location>
</feature>
<feature type="non-terminal residue" evidence="12">
    <location>
        <position position="1"/>
    </location>
</feature>
<feature type="domain" description="G-protein coupled receptors family 1 profile" evidence="11">
    <location>
        <begin position="1"/>
        <end position="358"/>
    </location>
</feature>
<organism evidence="12 13">
    <name type="scientific">Blomia tropicalis</name>
    <name type="common">Mite</name>
    <dbReference type="NCBI Taxonomy" id="40697"/>
    <lineage>
        <taxon>Eukaryota</taxon>
        <taxon>Metazoa</taxon>
        <taxon>Ecdysozoa</taxon>
        <taxon>Arthropoda</taxon>
        <taxon>Chelicerata</taxon>
        <taxon>Arachnida</taxon>
        <taxon>Acari</taxon>
        <taxon>Acariformes</taxon>
        <taxon>Sarcoptiformes</taxon>
        <taxon>Astigmata</taxon>
        <taxon>Glycyphagoidea</taxon>
        <taxon>Echimyopodidae</taxon>
        <taxon>Blomia</taxon>
    </lineage>
</organism>
<keyword evidence="7" id="KW-0675">Receptor</keyword>
<evidence type="ECO:0000256" key="4">
    <source>
        <dbReference type="ARBA" id="ARBA00022989"/>
    </source>
</evidence>
<keyword evidence="3 10" id="KW-0812">Transmembrane</keyword>
<keyword evidence="6 10" id="KW-0472">Membrane</keyword>
<feature type="transmembrane region" description="Helical" evidence="10">
    <location>
        <begin position="104"/>
        <end position="128"/>
    </location>
</feature>
<dbReference type="Proteomes" id="UP001142055">
    <property type="component" value="Chromosome 2"/>
</dbReference>
<dbReference type="GO" id="GO:0005886">
    <property type="term" value="C:plasma membrane"/>
    <property type="evidence" value="ECO:0007669"/>
    <property type="project" value="TreeGrafter"/>
</dbReference>
<feature type="transmembrane region" description="Helical" evidence="10">
    <location>
        <begin position="334"/>
        <end position="360"/>
    </location>
</feature>
<comment type="caution">
    <text evidence="12">The sequence shown here is derived from an EMBL/GenBank/DDBJ whole genome shotgun (WGS) entry which is preliminary data.</text>
</comment>
<keyword evidence="5" id="KW-0297">G-protein coupled receptor</keyword>
<feature type="compositionally biased region" description="Polar residues" evidence="9">
    <location>
        <begin position="215"/>
        <end position="226"/>
    </location>
</feature>
<evidence type="ECO:0000256" key="6">
    <source>
        <dbReference type="ARBA" id="ARBA00023136"/>
    </source>
</evidence>
<keyword evidence="13" id="KW-1185">Reference proteome</keyword>
<feature type="region of interest" description="Disordered" evidence="9">
    <location>
        <begin position="391"/>
        <end position="414"/>
    </location>
</feature>
<keyword evidence="8" id="KW-0807">Transducer</keyword>
<feature type="compositionally biased region" description="Low complexity" evidence="9">
    <location>
        <begin position="228"/>
        <end position="239"/>
    </location>
</feature>
<feature type="compositionally biased region" description="Low complexity" evidence="9">
    <location>
        <begin position="204"/>
        <end position="214"/>
    </location>
</feature>
<evidence type="ECO:0000313" key="12">
    <source>
        <dbReference type="EMBL" id="KAJ6221111.1"/>
    </source>
</evidence>
<keyword evidence="4 10" id="KW-1133">Transmembrane helix</keyword>
<dbReference type="EMBL" id="JAPWDV010000002">
    <property type="protein sequence ID" value="KAJ6221111.1"/>
    <property type="molecule type" value="Genomic_DNA"/>
</dbReference>
<feature type="transmembrane region" description="Helical" evidence="10">
    <location>
        <begin position="54"/>
        <end position="73"/>
    </location>
</feature>
<dbReference type="SUPFAM" id="SSF81321">
    <property type="entry name" value="Family A G protein-coupled receptor-like"/>
    <property type="match status" value="1"/>
</dbReference>
<dbReference type="Pfam" id="PF00001">
    <property type="entry name" value="7tm_1"/>
    <property type="match status" value="1"/>
</dbReference>
<protein>
    <recommendedName>
        <fullName evidence="11">G-protein coupled receptors family 1 profile domain-containing protein</fullName>
    </recommendedName>
</protein>
<evidence type="ECO:0000313" key="13">
    <source>
        <dbReference type="Proteomes" id="UP001142055"/>
    </source>
</evidence>
<evidence type="ECO:0000256" key="10">
    <source>
        <dbReference type="SAM" id="Phobius"/>
    </source>
</evidence>
<feature type="compositionally biased region" description="Basic and acidic residues" evidence="9">
    <location>
        <begin position="439"/>
        <end position="454"/>
    </location>
</feature>
<evidence type="ECO:0000256" key="2">
    <source>
        <dbReference type="ARBA" id="ARBA00010663"/>
    </source>
</evidence>
<accession>A0A9Q0RPR3</accession>
<evidence type="ECO:0000256" key="1">
    <source>
        <dbReference type="ARBA" id="ARBA00004141"/>
    </source>
</evidence>
<comment type="subcellular location">
    <subcellularLocation>
        <location evidence="1">Membrane</location>
        <topology evidence="1">Multi-pass membrane protein</topology>
    </subcellularLocation>
</comment>
<gene>
    <name evidence="12" type="ORF">RDWZM_006923</name>
</gene>
<feature type="transmembrane region" description="Helical" evidence="10">
    <location>
        <begin position="293"/>
        <end position="314"/>
    </location>
</feature>
<dbReference type="AlphaFoldDB" id="A0A9Q0RPR3"/>
<evidence type="ECO:0000256" key="5">
    <source>
        <dbReference type="ARBA" id="ARBA00023040"/>
    </source>
</evidence>
<reference evidence="12" key="1">
    <citation type="submission" date="2022-12" db="EMBL/GenBank/DDBJ databases">
        <title>Genome assemblies of Blomia tropicalis.</title>
        <authorList>
            <person name="Cui Y."/>
        </authorList>
    </citation>
    <scope>NUCLEOTIDE SEQUENCE</scope>
    <source>
        <tissue evidence="12">Adult mites</tissue>
    </source>
</reference>
<feature type="compositionally biased region" description="Low complexity" evidence="9">
    <location>
        <begin position="157"/>
        <end position="193"/>
    </location>
</feature>
<dbReference type="PANTHER" id="PTHR45695:SF9">
    <property type="entry name" value="LEUCOKININ RECEPTOR"/>
    <property type="match status" value="1"/>
</dbReference>
<dbReference type="InterPro" id="IPR017452">
    <property type="entry name" value="GPCR_Rhodpsn_7TM"/>
</dbReference>
<evidence type="ECO:0000256" key="9">
    <source>
        <dbReference type="SAM" id="MobiDB-lite"/>
    </source>
</evidence>
<evidence type="ECO:0000259" key="11">
    <source>
        <dbReference type="PROSITE" id="PS50262"/>
    </source>
</evidence>